<dbReference type="PROSITE" id="PS00108">
    <property type="entry name" value="PROTEIN_KINASE_ST"/>
    <property type="match status" value="1"/>
</dbReference>
<dbReference type="InterPro" id="IPR017441">
    <property type="entry name" value="Protein_kinase_ATP_BS"/>
</dbReference>
<dbReference type="SMART" id="SM00028">
    <property type="entry name" value="TPR"/>
    <property type="match status" value="5"/>
</dbReference>
<dbReference type="InterPro" id="IPR002182">
    <property type="entry name" value="NB-ARC"/>
</dbReference>
<dbReference type="PROSITE" id="PS50011">
    <property type="entry name" value="PROTEIN_KINASE_DOM"/>
    <property type="match status" value="1"/>
</dbReference>
<feature type="region of interest" description="Disordered" evidence="4">
    <location>
        <begin position="1097"/>
        <end position="1139"/>
    </location>
</feature>
<comment type="caution">
    <text evidence="6">The sequence shown here is derived from an EMBL/GenBank/DDBJ whole genome shotgun (WGS) entry which is preliminary data.</text>
</comment>
<dbReference type="Gene3D" id="3.40.50.300">
    <property type="entry name" value="P-loop containing nucleotide triphosphate hydrolases"/>
    <property type="match status" value="1"/>
</dbReference>
<dbReference type="PANTHER" id="PTHR47691">
    <property type="entry name" value="REGULATOR-RELATED"/>
    <property type="match status" value="1"/>
</dbReference>
<reference evidence="6" key="2">
    <citation type="journal article" date="2021" name="Microbiome">
        <title>Successional dynamics and alternative stable states in a saline activated sludge microbial community over 9 years.</title>
        <authorList>
            <person name="Wang Y."/>
            <person name="Ye J."/>
            <person name="Ju F."/>
            <person name="Liu L."/>
            <person name="Boyd J.A."/>
            <person name="Deng Y."/>
            <person name="Parks D.H."/>
            <person name="Jiang X."/>
            <person name="Yin X."/>
            <person name="Woodcroft B.J."/>
            <person name="Tyson G.W."/>
            <person name="Hugenholtz P."/>
            <person name="Polz M.F."/>
            <person name="Zhang T."/>
        </authorList>
    </citation>
    <scope>NUCLEOTIDE SEQUENCE</scope>
    <source>
        <strain evidence="6">HKST-UBA02</strain>
    </source>
</reference>
<evidence type="ECO:0000256" key="4">
    <source>
        <dbReference type="SAM" id="MobiDB-lite"/>
    </source>
</evidence>
<dbReference type="InterPro" id="IPR019734">
    <property type="entry name" value="TPR_rpt"/>
</dbReference>
<feature type="compositionally biased region" description="Basic and acidic residues" evidence="4">
    <location>
        <begin position="95"/>
        <end position="114"/>
    </location>
</feature>
<dbReference type="SUPFAM" id="SSF56112">
    <property type="entry name" value="Protein kinase-like (PK-like)"/>
    <property type="match status" value="1"/>
</dbReference>
<dbReference type="SUPFAM" id="SSF48452">
    <property type="entry name" value="TPR-like"/>
    <property type="match status" value="2"/>
</dbReference>
<dbReference type="InterPro" id="IPR011009">
    <property type="entry name" value="Kinase-like_dom_sf"/>
</dbReference>
<dbReference type="SUPFAM" id="SSF52540">
    <property type="entry name" value="P-loop containing nucleoside triphosphate hydrolases"/>
    <property type="match status" value="1"/>
</dbReference>
<keyword evidence="2 3" id="KW-0067">ATP-binding</keyword>
<dbReference type="Pfam" id="PF13424">
    <property type="entry name" value="TPR_12"/>
    <property type="match status" value="1"/>
</dbReference>
<dbReference type="AlphaFoldDB" id="A0A956NJY2"/>
<dbReference type="InterPro" id="IPR008271">
    <property type="entry name" value="Ser/Thr_kinase_AS"/>
</dbReference>
<name>A0A956NJY2_UNCEI</name>
<dbReference type="PROSITE" id="PS00107">
    <property type="entry name" value="PROTEIN_KINASE_ATP"/>
    <property type="match status" value="1"/>
</dbReference>
<evidence type="ECO:0000256" key="1">
    <source>
        <dbReference type="ARBA" id="ARBA00022741"/>
    </source>
</evidence>
<dbReference type="Proteomes" id="UP000739538">
    <property type="component" value="Unassembled WGS sequence"/>
</dbReference>
<dbReference type="Pfam" id="PF00069">
    <property type="entry name" value="Pkinase"/>
    <property type="match status" value="1"/>
</dbReference>
<feature type="domain" description="Protein kinase" evidence="5">
    <location>
        <begin position="144"/>
        <end position="384"/>
    </location>
</feature>
<evidence type="ECO:0000313" key="6">
    <source>
        <dbReference type="EMBL" id="MCA9759168.1"/>
    </source>
</evidence>
<dbReference type="InterPro" id="IPR027417">
    <property type="entry name" value="P-loop_NTPase"/>
</dbReference>
<dbReference type="Pfam" id="PF25872">
    <property type="entry name" value="HTH_77"/>
    <property type="match status" value="1"/>
</dbReference>
<dbReference type="CDD" id="cd14014">
    <property type="entry name" value="STKc_PknB_like"/>
    <property type="match status" value="1"/>
</dbReference>
<keyword evidence="1 3" id="KW-0547">Nucleotide-binding</keyword>
<dbReference type="InterPro" id="IPR058852">
    <property type="entry name" value="HTH_77"/>
</dbReference>
<evidence type="ECO:0000256" key="2">
    <source>
        <dbReference type="ARBA" id="ARBA00022840"/>
    </source>
</evidence>
<dbReference type="GO" id="GO:0043531">
    <property type="term" value="F:ADP binding"/>
    <property type="evidence" value="ECO:0007669"/>
    <property type="project" value="InterPro"/>
</dbReference>
<dbReference type="InterPro" id="IPR000719">
    <property type="entry name" value="Prot_kinase_dom"/>
</dbReference>
<accession>A0A956NJY2</accession>
<dbReference type="PRINTS" id="PR00364">
    <property type="entry name" value="DISEASERSIST"/>
</dbReference>
<dbReference type="InterPro" id="IPR011990">
    <property type="entry name" value="TPR-like_helical_dom_sf"/>
</dbReference>
<protein>
    <submittedName>
        <fullName evidence="6">Protein kinase</fullName>
    </submittedName>
</protein>
<evidence type="ECO:0000256" key="3">
    <source>
        <dbReference type="PROSITE-ProRule" id="PRU10141"/>
    </source>
</evidence>
<dbReference type="GO" id="GO:0004672">
    <property type="term" value="F:protein kinase activity"/>
    <property type="evidence" value="ECO:0007669"/>
    <property type="project" value="InterPro"/>
</dbReference>
<proteinExistence type="predicted"/>
<dbReference type="GO" id="GO:0005524">
    <property type="term" value="F:ATP binding"/>
    <property type="evidence" value="ECO:0007669"/>
    <property type="project" value="UniProtKB-UniRule"/>
</dbReference>
<sequence length="1171" mass="126429">MERERWARVREILADALEVEPEERDAFLTNTCRGDAELEAEVRVLIDADRVADERSASWTNGIERLTVALSEDVLRSDPLGSGSRDTGLRTGSADSREEHGASGRSIKGADARGTDAVGVDAGGATVTGGAAATSQGTQRIGRYPILEELGRGGTGVVYRAYDPKLDRLVAIKMLSGSRLGRASLSRVLREARNLARFNHPNIATIYSLDQTAEGESFLVLELVEGETLASRNRSGPAPLEQVTGIAVQIARALAAAHQRGIVHRDLKPQNVMLDAEGTVKVLDFGLAKDADELPDDGSRSGTIGYMSPEQVLGRSVDARTDVYSFGLVMFECLAGVRALEAGRIRWEKTPQGLPESVHSLLRTCLAHDRTDRYRDMTVVVPVLEEIHHVEGLGGSHGSGEKRDIGRSRIPRPVSSFVGRTAELDALTALVPETRLLTLTGPGGMGKTRLAIELAESVATEFLDGVVWVTLTWLGSDDQFRTALAAAFGLGESQRVSDTRLRDCLQSKRCLLVLDACEHLTVSCQALLSRLLPECPTLHVVATSLGRLDVPGEVAYMVPSLGREDAVALFEQRARESRPGFRATGSAAADVEEICRQLDGLPLGIELAAARLRAMSVSAIRSHLQRTSRTVAGRVSETFSWGYELLGMEARQLLCRLSVFAGGWSLESAEEICADEAIPQGDILELLTALVEKSFVVYELEREGDNEGRYRMLKTIRDFAAGKLGELDDPLRLRRVHLEHFLAVAERAAGSLNDPDQKRWLDLLETEHENLLEASSFACGDGGDPDMGLRLVLALSWFWQHHAHYEIARTALSQAIGQVPTEGNGPQLAQVRLALGRISSVQGDPGGAEHHYSEARALAEADGDSQTLAIVSLDLAMLRMDVADWEGAETLLDRAEQAFPERSAGKARTHSLRARMAHRLGNLDTARREYELALELYRGVGDQRAVAGQLNGLADIVRQSGDLARAEAMYEECLRIGREQGLLQGVAATLVNLADLAANRGDWPIARARIEEGLVVSRRIGHRRAIASALATLSAYHVLHQDLGEAVAAAAEGLSITAEMGLNILETHFVLTVAMVAEARGDEELAAFLAAGAAETRQSLGAPPDPRANANGEARLSGPGAARVSATDGSSGFTESGERHHRILAATARGREVPFSQIAEAAREFCQSNFS</sequence>
<dbReference type="Pfam" id="PF00931">
    <property type="entry name" value="NB-ARC"/>
    <property type="match status" value="1"/>
</dbReference>
<dbReference type="Gene3D" id="1.10.510.10">
    <property type="entry name" value="Transferase(Phosphotransferase) domain 1"/>
    <property type="match status" value="1"/>
</dbReference>
<dbReference type="PANTHER" id="PTHR47691:SF3">
    <property type="entry name" value="HTH-TYPE TRANSCRIPTIONAL REGULATOR RV0890C-RELATED"/>
    <property type="match status" value="1"/>
</dbReference>
<dbReference type="EMBL" id="JAGQHS010000277">
    <property type="protein sequence ID" value="MCA9759168.1"/>
    <property type="molecule type" value="Genomic_DNA"/>
</dbReference>
<dbReference type="SMART" id="SM00220">
    <property type="entry name" value="S_TKc"/>
    <property type="match status" value="1"/>
</dbReference>
<evidence type="ECO:0000313" key="7">
    <source>
        <dbReference type="Proteomes" id="UP000739538"/>
    </source>
</evidence>
<evidence type="ECO:0000259" key="5">
    <source>
        <dbReference type="PROSITE" id="PS50011"/>
    </source>
</evidence>
<gene>
    <name evidence="6" type="ORF">KDA27_25465</name>
</gene>
<reference evidence="6" key="1">
    <citation type="submission" date="2020-04" db="EMBL/GenBank/DDBJ databases">
        <authorList>
            <person name="Zhang T."/>
        </authorList>
    </citation>
    <scope>NUCLEOTIDE SEQUENCE</scope>
    <source>
        <strain evidence="6">HKST-UBA02</strain>
    </source>
</reference>
<dbReference type="Gene3D" id="3.30.200.20">
    <property type="entry name" value="Phosphorylase Kinase, domain 1"/>
    <property type="match status" value="1"/>
</dbReference>
<feature type="binding site" evidence="3">
    <location>
        <position position="173"/>
    </location>
    <ligand>
        <name>ATP</name>
        <dbReference type="ChEBI" id="CHEBI:30616"/>
    </ligand>
</feature>
<feature type="region of interest" description="Disordered" evidence="4">
    <location>
        <begin position="76"/>
        <end position="114"/>
    </location>
</feature>
<organism evidence="6 7">
    <name type="scientific">Eiseniibacteriota bacterium</name>
    <dbReference type="NCBI Taxonomy" id="2212470"/>
    <lineage>
        <taxon>Bacteria</taxon>
        <taxon>Candidatus Eiseniibacteriota</taxon>
    </lineage>
</organism>
<keyword evidence="6" id="KW-0808">Transferase</keyword>
<keyword evidence="6" id="KW-0418">Kinase</keyword>
<dbReference type="Gene3D" id="1.25.40.10">
    <property type="entry name" value="Tetratricopeptide repeat domain"/>
    <property type="match status" value="1"/>
</dbReference>